<evidence type="ECO:0000313" key="2">
    <source>
        <dbReference type="EMBL" id="KAE8722542.1"/>
    </source>
</evidence>
<keyword evidence="3" id="KW-1185">Reference proteome</keyword>
<dbReference type="PANTHER" id="PTHR36019">
    <property type="entry name" value="PLANT/PROTEIN"/>
    <property type="match status" value="1"/>
</dbReference>
<dbReference type="EMBL" id="VEPZ02000561">
    <property type="protein sequence ID" value="KAE8722542.1"/>
    <property type="molecule type" value="Genomic_DNA"/>
</dbReference>
<dbReference type="OrthoDB" id="1847777at2759"/>
<sequence>MSLNCWTCPILQRTNSSSDVDFSKEKDITQFCCVRISRSLSGNMSPQPYEQLGKDPGIPTKKMKKAPRRFNTFDTISYSAMGFEGNGNDEPRLVRSSGMRRDWSMEDLRGKRG</sequence>
<feature type="region of interest" description="Disordered" evidence="1">
    <location>
        <begin position="44"/>
        <end position="66"/>
    </location>
</feature>
<feature type="region of interest" description="Disordered" evidence="1">
    <location>
        <begin position="87"/>
        <end position="113"/>
    </location>
</feature>
<accession>A0A6A3C5Q8</accession>
<evidence type="ECO:0000256" key="1">
    <source>
        <dbReference type="SAM" id="MobiDB-lite"/>
    </source>
</evidence>
<organism evidence="2 3">
    <name type="scientific">Hibiscus syriacus</name>
    <name type="common">Rose of Sharon</name>
    <dbReference type="NCBI Taxonomy" id="106335"/>
    <lineage>
        <taxon>Eukaryota</taxon>
        <taxon>Viridiplantae</taxon>
        <taxon>Streptophyta</taxon>
        <taxon>Embryophyta</taxon>
        <taxon>Tracheophyta</taxon>
        <taxon>Spermatophyta</taxon>
        <taxon>Magnoliopsida</taxon>
        <taxon>eudicotyledons</taxon>
        <taxon>Gunneridae</taxon>
        <taxon>Pentapetalae</taxon>
        <taxon>rosids</taxon>
        <taxon>malvids</taxon>
        <taxon>Malvales</taxon>
        <taxon>Malvaceae</taxon>
        <taxon>Malvoideae</taxon>
        <taxon>Hibiscus</taxon>
    </lineage>
</organism>
<gene>
    <name evidence="2" type="ORF">F3Y22_tig00013960pilonHSYRG00223</name>
</gene>
<dbReference type="Proteomes" id="UP000436088">
    <property type="component" value="Unassembled WGS sequence"/>
</dbReference>
<reference evidence="2" key="1">
    <citation type="submission" date="2019-09" db="EMBL/GenBank/DDBJ databases">
        <title>Draft genome information of white flower Hibiscus syriacus.</title>
        <authorList>
            <person name="Kim Y.-M."/>
        </authorList>
    </citation>
    <scope>NUCLEOTIDE SEQUENCE [LARGE SCALE GENOMIC DNA]</scope>
    <source>
        <strain evidence="2">YM2019G1</strain>
    </source>
</reference>
<dbReference type="AlphaFoldDB" id="A0A6A3C5Q8"/>
<name>A0A6A3C5Q8_HIBSY</name>
<protein>
    <submittedName>
        <fullName evidence="2">Uncharacterized protein</fullName>
    </submittedName>
</protein>
<feature type="compositionally biased region" description="Basic and acidic residues" evidence="1">
    <location>
        <begin position="89"/>
        <end position="113"/>
    </location>
</feature>
<proteinExistence type="predicted"/>
<comment type="caution">
    <text evidence="2">The sequence shown here is derived from an EMBL/GenBank/DDBJ whole genome shotgun (WGS) entry which is preliminary data.</text>
</comment>
<dbReference type="PANTHER" id="PTHR36019:SF3">
    <property type="entry name" value="PLANT_PROTEIN"/>
    <property type="match status" value="1"/>
</dbReference>
<evidence type="ECO:0000313" key="3">
    <source>
        <dbReference type="Proteomes" id="UP000436088"/>
    </source>
</evidence>